<dbReference type="InterPro" id="IPR016024">
    <property type="entry name" value="ARM-type_fold"/>
</dbReference>
<feature type="compositionally biased region" description="Basic and acidic residues" evidence="4">
    <location>
        <begin position="110"/>
        <end position="153"/>
    </location>
</feature>
<dbReference type="RefSeq" id="XP_066827740.1">
    <property type="nucleotide sequence ID" value="XM_066976763.1"/>
</dbReference>
<proteinExistence type="inferred from homology"/>
<evidence type="ECO:0000256" key="3">
    <source>
        <dbReference type="ARBA" id="ARBA00023242"/>
    </source>
</evidence>
<protein>
    <recommendedName>
        <fullName evidence="5">MI domain-containing protein</fullName>
    </recommendedName>
</protein>
<keyword evidence="7" id="KW-1185">Reference proteome</keyword>
<dbReference type="Proteomes" id="UP001497383">
    <property type="component" value="Chromosome 1"/>
</dbReference>
<keyword evidence="3" id="KW-0539">Nucleus</keyword>
<evidence type="ECO:0000256" key="1">
    <source>
        <dbReference type="ARBA" id="ARBA00004604"/>
    </source>
</evidence>
<name>A0ABP0ZEJ7_9ASCO</name>
<dbReference type="PANTHER" id="PTHR18034">
    <property type="entry name" value="CELL CYCLE CONTROL PROTEIN CWF22-RELATED"/>
    <property type="match status" value="1"/>
</dbReference>
<feature type="compositionally biased region" description="Basic and acidic residues" evidence="4">
    <location>
        <begin position="76"/>
        <end position="94"/>
    </location>
</feature>
<evidence type="ECO:0000259" key="5">
    <source>
        <dbReference type="PROSITE" id="PS51366"/>
    </source>
</evidence>
<comment type="subcellular location">
    <subcellularLocation>
        <location evidence="1">Nucleus</location>
        <location evidence="1">Nucleolus</location>
    </subcellularLocation>
</comment>
<dbReference type="Pfam" id="PF02854">
    <property type="entry name" value="MIF4G"/>
    <property type="match status" value="1"/>
</dbReference>
<evidence type="ECO:0000256" key="4">
    <source>
        <dbReference type="SAM" id="MobiDB-lite"/>
    </source>
</evidence>
<evidence type="ECO:0000313" key="6">
    <source>
        <dbReference type="EMBL" id="CAK9436244.1"/>
    </source>
</evidence>
<evidence type="ECO:0000313" key="7">
    <source>
        <dbReference type="Proteomes" id="UP001497383"/>
    </source>
</evidence>
<feature type="compositionally biased region" description="Acidic residues" evidence="4">
    <location>
        <begin position="922"/>
        <end position="931"/>
    </location>
</feature>
<feature type="compositionally biased region" description="Acidic residues" evidence="4">
    <location>
        <begin position="465"/>
        <end position="474"/>
    </location>
</feature>
<dbReference type="GeneID" id="92205998"/>
<feature type="compositionally biased region" description="Basic residues" evidence="4">
    <location>
        <begin position="45"/>
        <end position="58"/>
    </location>
</feature>
<feature type="compositionally biased region" description="Acidic residues" evidence="4">
    <location>
        <begin position="338"/>
        <end position="349"/>
    </location>
</feature>
<reference evidence="6 7" key="1">
    <citation type="submission" date="2024-03" db="EMBL/GenBank/DDBJ databases">
        <authorList>
            <person name="Brejova B."/>
        </authorList>
    </citation>
    <scope>NUCLEOTIDE SEQUENCE [LARGE SCALE GENOMIC DNA]</scope>
    <source>
        <strain evidence="6 7">CBS 14171</strain>
    </source>
</reference>
<comment type="similarity">
    <text evidence="2">Belongs to the CWC22 family.</text>
</comment>
<accession>A0ABP0ZEJ7</accession>
<dbReference type="SMART" id="SM00543">
    <property type="entry name" value="MIF4G"/>
    <property type="match status" value="1"/>
</dbReference>
<dbReference type="SUPFAM" id="SSF48371">
    <property type="entry name" value="ARM repeat"/>
    <property type="match status" value="1"/>
</dbReference>
<feature type="compositionally biased region" description="Acidic residues" evidence="4">
    <location>
        <begin position="358"/>
        <end position="382"/>
    </location>
</feature>
<dbReference type="SMART" id="SM00544">
    <property type="entry name" value="MA3"/>
    <property type="match status" value="1"/>
</dbReference>
<dbReference type="EMBL" id="OZ022405">
    <property type="protein sequence ID" value="CAK9436244.1"/>
    <property type="molecule type" value="Genomic_DNA"/>
</dbReference>
<gene>
    <name evidence="6" type="ORF">LODBEIA_P08020</name>
</gene>
<feature type="compositionally biased region" description="Acidic residues" evidence="4">
    <location>
        <begin position="169"/>
        <end position="206"/>
    </location>
</feature>
<dbReference type="PROSITE" id="PS51366">
    <property type="entry name" value="MI"/>
    <property type="match status" value="1"/>
</dbReference>
<feature type="compositionally biased region" description="Acidic residues" evidence="4">
    <location>
        <begin position="234"/>
        <end position="266"/>
    </location>
</feature>
<feature type="region of interest" description="Disordered" evidence="4">
    <location>
        <begin position="324"/>
        <end position="515"/>
    </location>
</feature>
<feature type="compositionally biased region" description="Basic and acidic residues" evidence="4">
    <location>
        <begin position="383"/>
        <end position="404"/>
    </location>
</feature>
<feature type="region of interest" description="Disordered" evidence="4">
    <location>
        <begin position="920"/>
        <end position="939"/>
    </location>
</feature>
<feature type="region of interest" description="Disordered" evidence="4">
    <location>
        <begin position="1"/>
        <end position="275"/>
    </location>
</feature>
<organism evidence="6 7">
    <name type="scientific">Lodderomyces beijingensis</name>
    <dbReference type="NCBI Taxonomy" id="1775926"/>
    <lineage>
        <taxon>Eukaryota</taxon>
        <taxon>Fungi</taxon>
        <taxon>Dikarya</taxon>
        <taxon>Ascomycota</taxon>
        <taxon>Saccharomycotina</taxon>
        <taxon>Pichiomycetes</taxon>
        <taxon>Debaryomycetaceae</taxon>
        <taxon>Candida/Lodderomyces clade</taxon>
        <taxon>Lodderomyces</taxon>
    </lineage>
</organism>
<dbReference type="PANTHER" id="PTHR18034:SF4">
    <property type="entry name" value="NUCLEOLAR MIF4G DOMAIN-CONTAINING PROTEIN 1"/>
    <property type="match status" value="1"/>
</dbReference>
<sequence length="1090" mass="121965">MPNFKNGAKISESRGLPSQLVDQINARQASGEYDDDERFKSQKPTGKKRKAALTRKDKRKEERQLKKQKQRGSNKSRQEPDPAKSTKTKQKPDSRSNSSLTTTEADDPLEQLRRLKEAKRNKQEKTAEFSTKENSSDHLDPLEQLRRLKEGKTGSRSGNTQGIRIVKEDDLDDDNDGSELEQDDYGDESEEFQSGDDLEGDEEDPLEALRLLKEKKRGGNKATSELRIVKEHELENDDVDSDSGEESEFAGFEEEEDDDDDEDEDGNVVNGKVQKIAPPKSILKTKVRPDAAALGGDFSRDDADIAYYAKKLGLKDGANAKLQKEGDDDMIGGILDGLDLEFGSDDSAEENGFGNHSEEEEQESLSGSDSEDFDEEQIGCDEDPLKKLKELKEAKKCKARETHTKISSNPDSRFNDGDDDEDLEYYAKKLGVSKNDPLPKTSEDDPLEGLLDGLDFGFHNRKEDLESEPESDGSLDDKSDYESDESDTEYKTRENPFVAPGSDEDGGATSTESQKYIPPALRRKIALEGSGEDSSALLNLRRSIKGPLNKLSEGNINTIVNELQALFMSNPRQVLNEEITSVTLDSVIQQGRLLDSFVHLHAAVVAALYRLHGVEFGAFFIQKLVENLQSHRKQESKTKETSNLVSLMSAVYSFHLISSKLLYDLIKQLIAELNEANADLLLRVIQNSGNQMRSDDPSSLKDIILLLNDKYASLPSVVKNARVQFLVETISSLKNNKLKVLNQGTQQLAVRLRKFLSGINNNLGGDPIQVSLEDIENVESRGKWWLVGSAWKGNDNSNGNSLTPVVNEAAMNDILDAAEPNWMQLAKAQRMNTDIRRAVFISIMSATDYLDARAKLDKLALKRSQERDIPKVLIHCTTMEPSWNPYYGILANNLCDSHSFRKTFQFMFWDLVKELDGRAGGNDDDDDDDEGVSFMSLDENSDEESKMKKIVNLGRFYGFLLAENALPLHSLKTMNFISASADTGLFAEVLLVTFLDLVGKKSRKNSVGAGMELDKSSSYDALFDDRLLVERVLKAKDEITLLRGLQYVLQEKVKNSDVISGRKQKIRVSWGVDAMFDVIDELLRNAEQEY</sequence>
<dbReference type="InterPro" id="IPR050781">
    <property type="entry name" value="CWC22_splicing_factor"/>
</dbReference>
<evidence type="ECO:0000256" key="2">
    <source>
        <dbReference type="ARBA" id="ARBA00006856"/>
    </source>
</evidence>
<dbReference type="Gene3D" id="1.25.40.180">
    <property type="match status" value="1"/>
</dbReference>
<dbReference type="Pfam" id="PF02847">
    <property type="entry name" value="MA3"/>
    <property type="match status" value="1"/>
</dbReference>
<dbReference type="InterPro" id="IPR003890">
    <property type="entry name" value="MIF4G-like_typ-3"/>
</dbReference>
<dbReference type="InterPro" id="IPR003891">
    <property type="entry name" value="Initiation_fac_eIF4g_MI"/>
</dbReference>
<feature type="domain" description="MI" evidence="5">
    <location>
        <begin position="834"/>
        <end position="976"/>
    </location>
</feature>